<dbReference type="Pfam" id="PF00582">
    <property type="entry name" value="Usp"/>
    <property type="match status" value="1"/>
</dbReference>
<dbReference type="PANTHER" id="PTHR46268:SF6">
    <property type="entry name" value="UNIVERSAL STRESS PROTEIN UP12"/>
    <property type="match status" value="1"/>
</dbReference>
<comment type="caution">
    <text evidence="3">The sequence shown here is derived from an EMBL/GenBank/DDBJ whole genome shotgun (WGS) entry which is preliminary data.</text>
</comment>
<keyword evidence="4" id="KW-1185">Reference proteome</keyword>
<evidence type="ECO:0000256" key="1">
    <source>
        <dbReference type="ARBA" id="ARBA00008791"/>
    </source>
</evidence>
<organism evidence="3 4">
    <name type="scientific">Flavihumibacter fluminis</name>
    <dbReference type="NCBI Taxonomy" id="2909236"/>
    <lineage>
        <taxon>Bacteria</taxon>
        <taxon>Pseudomonadati</taxon>
        <taxon>Bacteroidota</taxon>
        <taxon>Chitinophagia</taxon>
        <taxon>Chitinophagales</taxon>
        <taxon>Chitinophagaceae</taxon>
        <taxon>Flavihumibacter</taxon>
    </lineage>
</organism>
<evidence type="ECO:0000313" key="4">
    <source>
        <dbReference type="Proteomes" id="UP001200145"/>
    </source>
</evidence>
<protein>
    <submittedName>
        <fullName evidence="3">Universal stress protein</fullName>
    </submittedName>
</protein>
<feature type="domain" description="UspA" evidence="2">
    <location>
        <begin position="6"/>
        <end position="144"/>
    </location>
</feature>
<accession>A0ABS9BI94</accession>
<gene>
    <name evidence="3" type="ORF">L0U88_12415</name>
</gene>
<dbReference type="InterPro" id="IPR006016">
    <property type="entry name" value="UspA"/>
</dbReference>
<sequence length="279" mass="31880">MEKLLKQILVVVDFSEKSRQVLDSILPMANELKCDIHLLYIVQPSVLPITINASQIIAVKADQTALATSRMMAMQGEYIPQMEKGRFIYSHVMEGGIERSIRNFTMRHEIDLVIITHRRRFAWSKFLSRININRLARKIQCPVLNIPESAHIHQIRNIVLPVTNVLPLRKIMFASYLAQYHDARIHLVALKEDAEGETEKDNSYLYKSYQLLRDNTDLAIECHPVMGENIADTTLQYAEKVNADLIVVQPGKEAELPGVLNNIFSRFLFSASRIPVMAV</sequence>
<evidence type="ECO:0000259" key="2">
    <source>
        <dbReference type="Pfam" id="PF00582"/>
    </source>
</evidence>
<reference evidence="3 4" key="1">
    <citation type="submission" date="2022-01" db="EMBL/GenBank/DDBJ databases">
        <title>Flavihumibacter sp. nov., isolated from sediment of a river.</title>
        <authorList>
            <person name="Liu H."/>
        </authorList>
    </citation>
    <scope>NUCLEOTIDE SEQUENCE [LARGE SCALE GENOMIC DNA]</scope>
    <source>
        <strain evidence="3 4">RY-1</strain>
    </source>
</reference>
<evidence type="ECO:0000313" key="3">
    <source>
        <dbReference type="EMBL" id="MCF1715431.1"/>
    </source>
</evidence>
<dbReference type="EMBL" id="JAKEVY010000003">
    <property type="protein sequence ID" value="MCF1715431.1"/>
    <property type="molecule type" value="Genomic_DNA"/>
</dbReference>
<dbReference type="PANTHER" id="PTHR46268">
    <property type="entry name" value="STRESS RESPONSE PROTEIN NHAX"/>
    <property type="match status" value="1"/>
</dbReference>
<name>A0ABS9BI94_9BACT</name>
<dbReference type="CDD" id="cd00293">
    <property type="entry name" value="USP-like"/>
    <property type="match status" value="1"/>
</dbReference>
<dbReference type="RefSeq" id="WP_234866384.1">
    <property type="nucleotide sequence ID" value="NZ_JAKEVY010000003.1"/>
</dbReference>
<dbReference type="Proteomes" id="UP001200145">
    <property type="component" value="Unassembled WGS sequence"/>
</dbReference>
<dbReference type="SUPFAM" id="SSF52402">
    <property type="entry name" value="Adenine nucleotide alpha hydrolases-like"/>
    <property type="match status" value="2"/>
</dbReference>
<dbReference type="InterPro" id="IPR014729">
    <property type="entry name" value="Rossmann-like_a/b/a_fold"/>
</dbReference>
<proteinExistence type="inferred from homology"/>
<comment type="similarity">
    <text evidence="1">Belongs to the universal stress protein A family.</text>
</comment>
<dbReference type="Gene3D" id="3.40.50.620">
    <property type="entry name" value="HUPs"/>
    <property type="match status" value="2"/>
</dbReference>